<accession>A0ACC2ISX5</accession>
<evidence type="ECO:0000313" key="2">
    <source>
        <dbReference type="Proteomes" id="UP001153331"/>
    </source>
</evidence>
<gene>
    <name evidence="1" type="ORF">OPT61_g760</name>
</gene>
<dbReference type="Proteomes" id="UP001153331">
    <property type="component" value="Unassembled WGS sequence"/>
</dbReference>
<organism evidence="1 2">
    <name type="scientific">Boeremia exigua</name>
    <dbReference type="NCBI Taxonomy" id="749465"/>
    <lineage>
        <taxon>Eukaryota</taxon>
        <taxon>Fungi</taxon>
        <taxon>Dikarya</taxon>
        <taxon>Ascomycota</taxon>
        <taxon>Pezizomycotina</taxon>
        <taxon>Dothideomycetes</taxon>
        <taxon>Pleosporomycetidae</taxon>
        <taxon>Pleosporales</taxon>
        <taxon>Pleosporineae</taxon>
        <taxon>Didymellaceae</taxon>
        <taxon>Boeremia</taxon>
    </lineage>
</organism>
<sequence>MRKARSWRRRRHVVQRPRMRNSIQGPPALRNDRASMLYAGLIPMWPSLEMAPARRCVPAATSWGDLGNLIWGSRREGGNPSIALHLSKTRHWSIARTSRFPPRKQPHIVTMVAQPIGTKKSVAGPKTTGPKAVGAAKKPVQTKTVPYKKPAVAPTKKPGTATKKPVGGTAVKKPVGSQPIGAKKAVPPPPKNVAKQAPQNKSWLTKTIGAASSGIGSVTSAAAAGIGNAAGAVVTAAGNGVAGAGRGAGASIANTSRGWGDMVREYGNSIKDMTGAAGSRATTKGNPLGLSTSAAGGAASMASRPGYTGGTVKKGSASNPLGL</sequence>
<name>A0ACC2ISX5_9PLEO</name>
<keyword evidence="2" id="KW-1185">Reference proteome</keyword>
<proteinExistence type="predicted"/>
<dbReference type="EMBL" id="JAPHNI010000026">
    <property type="protein sequence ID" value="KAJ8118194.1"/>
    <property type="molecule type" value="Genomic_DNA"/>
</dbReference>
<evidence type="ECO:0000313" key="1">
    <source>
        <dbReference type="EMBL" id="KAJ8118194.1"/>
    </source>
</evidence>
<reference evidence="1" key="1">
    <citation type="submission" date="2022-11" db="EMBL/GenBank/DDBJ databases">
        <title>Genome Sequence of Boeremia exigua.</title>
        <authorList>
            <person name="Buettner E."/>
        </authorList>
    </citation>
    <scope>NUCLEOTIDE SEQUENCE</scope>
    <source>
        <strain evidence="1">CU02</strain>
    </source>
</reference>
<protein>
    <submittedName>
        <fullName evidence="1">Uncharacterized protein</fullName>
    </submittedName>
</protein>
<comment type="caution">
    <text evidence="1">The sequence shown here is derived from an EMBL/GenBank/DDBJ whole genome shotgun (WGS) entry which is preliminary data.</text>
</comment>